<dbReference type="InterPro" id="IPR032675">
    <property type="entry name" value="LRR_dom_sf"/>
</dbReference>
<proteinExistence type="predicted"/>
<protein>
    <recommendedName>
        <fullName evidence="2">F-box domain-containing protein</fullName>
    </recommendedName>
</protein>
<dbReference type="SUPFAM" id="SSF81383">
    <property type="entry name" value="F-box domain"/>
    <property type="match status" value="1"/>
</dbReference>
<comment type="caution">
    <text evidence="3">The sequence shown here is derived from an EMBL/GenBank/DDBJ whole genome shotgun (WGS) entry which is preliminary data.</text>
</comment>
<reference evidence="3" key="1">
    <citation type="submission" date="2017-07" db="EMBL/GenBank/DDBJ databases">
        <title>Taro Niue Genome Assembly and Annotation.</title>
        <authorList>
            <person name="Atibalentja N."/>
            <person name="Keating K."/>
            <person name="Fields C.J."/>
        </authorList>
    </citation>
    <scope>NUCLEOTIDE SEQUENCE</scope>
    <source>
        <strain evidence="3">Niue_2</strain>
        <tissue evidence="3">Leaf</tissue>
    </source>
</reference>
<dbReference type="InterPro" id="IPR053781">
    <property type="entry name" value="F-box_AtFBL13-like"/>
</dbReference>
<feature type="region of interest" description="Disordered" evidence="1">
    <location>
        <begin position="1"/>
        <end position="20"/>
    </location>
</feature>
<dbReference type="Pfam" id="PF24758">
    <property type="entry name" value="LRR_At5g56370"/>
    <property type="match status" value="1"/>
</dbReference>
<dbReference type="AlphaFoldDB" id="A0A843TF64"/>
<dbReference type="PROSITE" id="PS50181">
    <property type="entry name" value="FBOX"/>
    <property type="match status" value="1"/>
</dbReference>
<dbReference type="InterPro" id="IPR036047">
    <property type="entry name" value="F-box-like_dom_sf"/>
</dbReference>
<dbReference type="InterPro" id="IPR001810">
    <property type="entry name" value="F-box_dom"/>
</dbReference>
<dbReference type="EMBL" id="NMUH01000035">
    <property type="protein sequence ID" value="MQL69361.1"/>
    <property type="molecule type" value="Genomic_DNA"/>
</dbReference>
<evidence type="ECO:0000256" key="1">
    <source>
        <dbReference type="SAM" id="MobiDB-lite"/>
    </source>
</evidence>
<feature type="domain" description="F-box" evidence="2">
    <location>
        <begin position="100"/>
        <end position="148"/>
    </location>
</feature>
<dbReference type="PANTHER" id="PTHR31639:SF256">
    <property type="entry name" value="OS07G0242900 PROTEIN"/>
    <property type="match status" value="1"/>
</dbReference>
<dbReference type="Pfam" id="PF00646">
    <property type="entry name" value="F-box"/>
    <property type="match status" value="1"/>
</dbReference>
<dbReference type="CDD" id="cd22160">
    <property type="entry name" value="F-box_AtFBL13-like"/>
    <property type="match status" value="1"/>
</dbReference>
<sequence length="517" mass="57211">MLREGGAEHSPARSGKVGAPVPRNLLIRAEKKLTTTSQAYKDNNMRKISAHSDSSLAGSAKYESDLITNAPNLITVSKFGMVKSVPYHVNRCSSSTSEIRMDLDRLPNSVIEEILGRLPIQDAVRTSLLSRSWRHRWQSTPRLAFNETSFPPRLGESDLEYKCRLAKAVDRALLLHTSPISEFRLSCTDLENWVDVDVWLQVLSRKGVGSVGLCFCQGFPYKLPSYLFECELLGRMELYSCDLKLPETFKGFRHLVALHLERLIVSGADLRRLISGCPILEELQLSQCRGFDVTICAPKLRKLTVGGCFMYLHLKHTPVLAAASICLSALSGLHAVIGGYGLAELCSAAPQIENLVIGGHFLTLLSAIGHIPERLPHALSRLKNLTIDLNFEDLKECEATLCLLRSCCSLQILKINHQHRPYALADTGVEAELVWEARKGLDEFDKLTAVEITRVACLGSAIAFMRFVVAAAANLVRLDVGLDKKVLDDDSKFKEVAKDLFMSCPRASGQGRIVLLD</sequence>
<dbReference type="Gene3D" id="1.20.1280.50">
    <property type="match status" value="1"/>
</dbReference>
<dbReference type="SUPFAM" id="SSF52047">
    <property type="entry name" value="RNI-like"/>
    <property type="match status" value="1"/>
</dbReference>
<dbReference type="PANTHER" id="PTHR31639">
    <property type="entry name" value="F-BOX PROTEIN-LIKE"/>
    <property type="match status" value="1"/>
</dbReference>
<dbReference type="SMART" id="SM00256">
    <property type="entry name" value="FBOX"/>
    <property type="match status" value="1"/>
</dbReference>
<dbReference type="InterPro" id="IPR055411">
    <property type="entry name" value="LRR_FXL15/At3g58940/PEG3-like"/>
</dbReference>
<dbReference type="OrthoDB" id="1163429at2759"/>
<dbReference type="Proteomes" id="UP000652761">
    <property type="component" value="Unassembled WGS sequence"/>
</dbReference>
<accession>A0A843TF64</accession>
<evidence type="ECO:0000313" key="4">
    <source>
        <dbReference type="Proteomes" id="UP000652761"/>
    </source>
</evidence>
<evidence type="ECO:0000259" key="2">
    <source>
        <dbReference type="PROSITE" id="PS50181"/>
    </source>
</evidence>
<name>A0A843TF64_COLES</name>
<gene>
    <name evidence="3" type="ORF">Taro_001660</name>
</gene>
<organism evidence="3 4">
    <name type="scientific">Colocasia esculenta</name>
    <name type="common">Wild taro</name>
    <name type="synonym">Arum esculentum</name>
    <dbReference type="NCBI Taxonomy" id="4460"/>
    <lineage>
        <taxon>Eukaryota</taxon>
        <taxon>Viridiplantae</taxon>
        <taxon>Streptophyta</taxon>
        <taxon>Embryophyta</taxon>
        <taxon>Tracheophyta</taxon>
        <taxon>Spermatophyta</taxon>
        <taxon>Magnoliopsida</taxon>
        <taxon>Liliopsida</taxon>
        <taxon>Araceae</taxon>
        <taxon>Aroideae</taxon>
        <taxon>Colocasieae</taxon>
        <taxon>Colocasia</taxon>
    </lineage>
</organism>
<evidence type="ECO:0000313" key="3">
    <source>
        <dbReference type="EMBL" id="MQL69361.1"/>
    </source>
</evidence>
<feature type="compositionally biased region" description="Basic and acidic residues" evidence="1">
    <location>
        <begin position="1"/>
        <end position="11"/>
    </location>
</feature>
<keyword evidence="4" id="KW-1185">Reference proteome</keyword>
<dbReference type="Gene3D" id="3.80.10.10">
    <property type="entry name" value="Ribonuclease Inhibitor"/>
    <property type="match status" value="1"/>
</dbReference>